<dbReference type="GO" id="GO:0004693">
    <property type="term" value="F:cyclin-dependent protein serine/threonine kinase activity"/>
    <property type="evidence" value="ECO:0007669"/>
    <property type="project" value="UniProtKB-EC"/>
</dbReference>
<dbReference type="PANTHER" id="PTHR24056:SF46">
    <property type="entry name" value="CYCLIN-DEPENDENT KINASE 5"/>
    <property type="match status" value="1"/>
</dbReference>
<keyword evidence="6" id="KW-0418">Kinase</keyword>
<evidence type="ECO:0000256" key="10">
    <source>
        <dbReference type="PROSITE-ProRule" id="PRU10141"/>
    </source>
</evidence>
<dbReference type="PROSITE" id="PS00107">
    <property type="entry name" value="PROTEIN_KINASE_ATP"/>
    <property type="match status" value="1"/>
</dbReference>
<feature type="binding site" evidence="10">
    <location>
        <position position="33"/>
    </location>
    <ligand>
        <name>ATP</name>
        <dbReference type="ChEBI" id="CHEBI:30616"/>
    </ligand>
</feature>
<dbReference type="InterPro" id="IPR011009">
    <property type="entry name" value="Kinase-like_dom_sf"/>
</dbReference>
<dbReference type="InterPro" id="IPR017441">
    <property type="entry name" value="Protein_kinase_ATP_BS"/>
</dbReference>
<proteinExistence type="inferred from homology"/>
<evidence type="ECO:0000256" key="5">
    <source>
        <dbReference type="ARBA" id="ARBA00022741"/>
    </source>
</evidence>
<dbReference type="AlphaFoldDB" id="A0AB34K3X5"/>
<keyword evidence="4" id="KW-0808">Transferase</keyword>
<evidence type="ECO:0000256" key="4">
    <source>
        <dbReference type="ARBA" id="ARBA00022679"/>
    </source>
</evidence>
<reference evidence="13 14" key="1">
    <citation type="journal article" date="2024" name="Science">
        <title>Giant polyketide synthase enzymes in the biosynthesis of giant marine polyether toxins.</title>
        <authorList>
            <person name="Fallon T.R."/>
            <person name="Shende V.V."/>
            <person name="Wierzbicki I.H."/>
            <person name="Pendleton A.L."/>
            <person name="Watervoot N.F."/>
            <person name="Auber R.P."/>
            <person name="Gonzalez D.J."/>
            <person name="Wisecaver J.H."/>
            <person name="Moore B.S."/>
        </authorList>
    </citation>
    <scope>NUCLEOTIDE SEQUENCE [LARGE SCALE GENOMIC DNA]</scope>
    <source>
        <strain evidence="13 14">12B1</strain>
    </source>
</reference>
<dbReference type="EMBL" id="JBGBPQ010000002">
    <property type="protein sequence ID" value="KAL1527822.1"/>
    <property type="molecule type" value="Genomic_DNA"/>
</dbReference>
<dbReference type="FunFam" id="1.10.510.10:FF:000574">
    <property type="entry name" value="Cell division related protein kinase 2"/>
    <property type="match status" value="1"/>
</dbReference>
<keyword evidence="5 10" id="KW-0547">Nucleotide-binding</keyword>
<gene>
    <name evidence="13" type="ORF">AB1Y20_009205</name>
</gene>
<keyword evidence="14" id="KW-1185">Reference proteome</keyword>
<comment type="similarity">
    <text evidence="1">Belongs to the protein kinase superfamily. CMGC Ser/Thr protein kinase family. CDC2/CDKX subfamily.</text>
</comment>
<evidence type="ECO:0000256" key="3">
    <source>
        <dbReference type="ARBA" id="ARBA00022527"/>
    </source>
</evidence>
<evidence type="ECO:0000256" key="7">
    <source>
        <dbReference type="ARBA" id="ARBA00022840"/>
    </source>
</evidence>
<dbReference type="Pfam" id="PF00069">
    <property type="entry name" value="Pkinase"/>
    <property type="match status" value="1"/>
</dbReference>
<evidence type="ECO:0000256" key="9">
    <source>
        <dbReference type="ARBA" id="ARBA00048367"/>
    </source>
</evidence>
<dbReference type="Gene3D" id="3.30.200.20">
    <property type="entry name" value="Phosphorylase Kinase, domain 1"/>
    <property type="match status" value="1"/>
</dbReference>
<evidence type="ECO:0000313" key="13">
    <source>
        <dbReference type="EMBL" id="KAL1527822.1"/>
    </source>
</evidence>
<evidence type="ECO:0000256" key="1">
    <source>
        <dbReference type="ARBA" id="ARBA00006485"/>
    </source>
</evidence>
<evidence type="ECO:0000313" key="14">
    <source>
        <dbReference type="Proteomes" id="UP001515480"/>
    </source>
</evidence>
<comment type="catalytic activity">
    <reaction evidence="9">
        <text>L-seryl-[protein] + ATP = O-phospho-L-seryl-[protein] + ADP + H(+)</text>
        <dbReference type="Rhea" id="RHEA:17989"/>
        <dbReference type="Rhea" id="RHEA-COMP:9863"/>
        <dbReference type="Rhea" id="RHEA-COMP:11604"/>
        <dbReference type="ChEBI" id="CHEBI:15378"/>
        <dbReference type="ChEBI" id="CHEBI:29999"/>
        <dbReference type="ChEBI" id="CHEBI:30616"/>
        <dbReference type="ChEBI" id="CHEBI:83421"/>
        <dbReference type="ChEBI" id="CHEBI:456216"/>
        <dbReference type="EC" id="2.7.11.22"/>
    </reaction>
</comment>
<dbReference type="Gene3D" id="1.10.510.10">
    <property type="entry name" value="Transferase(Phosphotransferase) domain 1"/>
    <property type="match status" value="1"/>
</dbReference>
<dbReference type="GO" id="GO:0005737">
    <property type="term" value="C:cytoplasm"/>
    <property type="evidence" value="ECO:0007669"/>
    <property type="project" value="TreeGrafter"/>
</dbReference>
<evidence type="ECO:0000259" key="12">
    <source>
        <dbReference type="PROSITE" id="PS50011"/>
    </source>
</evidence>
<protein>
    <recommendedName>
        <fullName evidence="2">cyclin-dependent kinase</fullName>
        <ecNumber evidence="2">2.7.11.22</ecNumber>
    </recommendedName>
</protein>
<comment type="catalytic activity">
    <reaction evidence="8">
        <text>L-threonyl-[protein] + ATP = O-phospho-L-threonyl-[protein] + ADP + H(+)</text>
        <dbReference type="Rhea" id="RHEA:46608"/>
        <dbReference type="Rhea" id="RHEA-COMP:11060"/>
        <dbReference type="Rhea" id="RHEA-COMP:11605"/>
        <dbReference type="ChEBI" id="CHEBI:15378"/>
        <dbReference type="ChEBI" id="CHEBI:30013"/>
        <dbReference type="ChEBI" id="CHEBI:30616"/>
        <dbReference type="ChEBI" id="CHEBI:61977"/>
        <dbReference type="ChEBI" id="CHEBI:456216"/>
        <dbReference type="EC" id="2.7.11.22"/>
    </reaction>
</comment>
<organism evidence="13 14">
    <name type="scientific">Prymnesium parvum</name>
    <name type="common">Toxic golden alga</name>
    <dbReference type="NCBI Taxonomy" id="97485"/>
    <lineage>
        <taxon>Eukaryota</taxon>
        <taxon>Haptista</taxon>
        <taxon>Haptophyta</taxon>
        <taxon>Prymnesiophyceae</taxon>
        <taxon>Prymnesiales</taxon>
        <taxon>Prymnesiaceae</taxon>
        <taxon>Prymnesium</taxon>
    </lineage>
</organism>
<evidence type="ECO:0000256" key="11">
    <source>
        <dbReference type="RuleBase" id="RU000304"/>
    </source>
</evidence>
<dbReference type="InterPro" id="IPR050108">
    <property type="entry name" value="CDK"/>
</dbReference>
<sequence>MEKYQKIEKIGEGTYGVVYKARNRLTGDLVALKKIRLEAEDEGIPSTAIREISILKELQHPNIVRLHDVIHTEKKLTLVFEYLDQDLKKLLDEADGDAGLADLNLKVLLRQLLLGVAFCHDRRVLHRDLKPQNLLINKNNQELKLADFGLARAFGIPVRSYTHEVVTLWYRAPDVLLGSRKYSTPVDLWSVGCIFGEMSAGKPLFPGTSDADQLVRIFQVLGNPTEESWPSLVDLPDYKEPYPPMEGKGLVHCVPKLQRDPHALHLLERMLQFEPSRRISAKEALLHPYFTQDSIDAVNELQRQAQQS</sequence>
<dbReference type="FunFam" id="3.30.200.20:FF:000927">
    <property type="entry name" value="Cyclin-dependent kinase 2"/>
    <property type="match status" value="1"/>
</dbReference>
<dbReference type="EC" id="2.7.11.22" evidence="2"/>
<name>A0AB34K3X5_PRYPA</name>
<dbReference type="Proteomes" id="UP001515480">
    <property type="component" value="Unassembled WGS sequence"/>
</dbReference>
<dbReference type="PANTHER" id="PTHR24056">
    <property type="entry name" value="CELL DIVISION PROTEIN KINASE"/>
    <property type="match status" value="1"/>
</dbReference>
<feature type="domain" description="Protein kinase" evidence="12">
    <location>
        <begin position="4"/>
        <end position="290"/>
    </location>
</feature>
<keyword evidence="7 10" id="KW-0067">ATP-binding</keyword>
<dbReference type="SUPFAM" id="SSF56112">
    <property type="entry name" value="Protein kinase-like (PK-like)"/>
    <property type="match status" value="1"/>
</dbReference>
<evidence type="ECO:0000256" key="6">
    <source>
        <dbReference type="ARBA" id="ARBA00022777"/>
    </source>
</evidence>
<evidence type="ECO:0000256" key="2">
    <source>
        <dbReference type="ARBA" id="ARBA00012425"/>
    </source>
</evidence>
<comment type="caution">
    <text evidence="13">The sequence shown here is derived from an EMBL/GenBank/DDBJ whole genome shotgun (WGS) entry which is preliminary data.</text>
</comment>
<dbReference type="InterPro" id="IPR000719">
    <property type="entry name" value="Prot_kinase_dom"/>
</dbReference>
<evidence type="ECO:0000256" key="8">
    <source>
        <dbReference type="ARBA" id="ARBA00047811"/>
    </source>
</evidence>
<accession>A0AB34K3X5</accession>
<dbReference type="SMART" id="SM00220">
    <property type="entry name" value="S_TKc"/>
    <property type="match status" value="1"/>
</dbReference>
<dbReference type="GO" id="GO:0005634">
    <property type="term" value="C:nucleus"/>
    <property type="evidence" value="ECO:0007669"/>
    <property type="project" value="TreeGrafter"/>
</dbReference>
<dbReference type="PROSITE" id="PS50011">
    <property type="entry name" value="PROTEIN_KINASE_DOM"/>
    <property type="match status" value="1"/>
</dbReference>
<dbReference type="InterPro" id="IPR008271">
    <property type="entry name" value="Ser/Thr_kinase_AS"/>
</dbReference>
<dbReference type="GO" id="GO:0005524">
    <property type="term" value="F:ATP binding"/>
    <property type="evidence" value="ECO:0007669"/>
    <property type="project" value="UniProtKB-UniRule"/>
</dbReference>
<keyword evidence="3 11" id="KW-0723">Serine/threonine-protein kinase</keyword>
<dbReference type="PROSITE" id="PS00108">
    <property type="entry name" value="PROTEIN_KINASE_ST"/>
    <property type="match status" value="1"/>
</dbReference>